<feature type="transmembrane region" description="Helical" evidence="1">
    <location>
        <begin position="44"/>
        <end position="65"/>
    </location>
</feature>
<keyword evidence="1" id="KW-0812">Transmembrane</keyword>
<keyword evidence="1" id="KW-1133">Transmembrane helix</keyword>
<evidence type="ECO:0008006" key="4">
    <source>
        <dbReference type="Google" id="ProtNLM"/>
    </source>
</evidence>
<dbReference type="RefSeq" id="WP_251780485.1">
    <property type="nucleotide sequence ID" value="NZ_JAMKFE010000015.1"/>
</dbReference>
<dbReference type="EMBL" id="JAMKFE010000015">
    <property type="protein sequence ID" value="MCM5682009.1"/>
    <property type="molecule type" value="Genomic_DNA"/>
</dbReference>
<evidence type="ECO:0000313" key="3">
    <source>
        <dbReference type="Proteomes" id="UP001165541"/>
    </source>
</evidence>
<sequence length="237" mass="24769">MQGSDLHGAGRKAGVVSRLAALFGATAQGRQPRRHGWLNPVQRAGEIVCGLLVTVLFTGAFAILGSSARTIALAAMSAGAAWSMVCAVLFLRRSRLAGVQRKQLQADLLQASTPDLFAQRLERELPAGLLGDLRPHEVHRMKTVVRESAQAEPSGLTTLLRAAAVLLLVLAGTLPAALPLLWIDDAESSLRLAHGIAIGLLFVLGGFLGHHAGLRPVLLGSCLAGLGALLAGPSWVL</sequence>
<protein>
    <recommendedName>
        <fullName evidence="4">VIT family protein</fullName>
    </recommendedName>
</protein>
<feature type="transmembrane region" description="Helical" evidence="1">
    <location>
        <begin position="216"/>
        <end position="236"/>
    </location>
</feature>
<gene>
    <name evidence="2" type="ORF">M8A51_20975</name>
</gene>
<feature type="transmembrane region" description="Helical" evidence="1">
    <location>
        <begin position="189"/>
        <end position="209"/>
    </location>
</feature>
<feature type="transmembrane region" description="Helical" evidence="1">
    <location>
        <begin position="71"/>
        <end position="91"/>
    </location>
</feature>
<dbReference type="Proteomes" id="UP001165541">
    <property type="component" value="Unassembled WGS sequence"/>
</dbReference>
<keyword evidence="3" id="KW-1185">Reference proteome</keyword>
<proteinExistence type="predicted"/>
<reference evidence="2" key="1">
    <citation type="submission" date="2022-05" db="EMBL/GenBank/DDBJ databases">
        <title>Schlegelella sp. nov., isolated from mangrove soil.</title>
        <authorList>
            <person name="Liu Y."/>
            <person name="Ge X."/>
            <person name="Liu W."/>
        </authorList>
    </citation>
    <scope>NUCLEOTIDE SEQUENCE</scope>
    <source>
        <strain evidence="2">S2-27</strain>
    </source>
</reference>
<evidence type="ECO:0000313" key="2">
    <source>
        <dbReference type="EMBL" id="MCM5682009.1"/>
    </source>
</evidence>
<feature type="transmembrane region" description="Helical" evidence="1">
    <location>
        <begin position="159"/>
        <end position="183"/>
    </location>
</feature>
<accession>A0ABT0YUM7</accession>
<keyword evidence="1" id="KW-0472">Membrane</keyword>
<name>A0ABT0YUM7_9BURK</name>
<evidence type="ECO:0000256" key="1">
    <source>
        <dbReference type="SAM" id="Phobius"/>
    </source>
</evidence>
<comment type="caution">
    <text evidence="2">The sequence shown here is derived from an EMBL/GenBank/DDBJ whole genome shotgun (WGS) entry which is preliminary data.</text>
</comment>
<organism evidence="2 3">
    <name type="scientific">Caldimonas mangrovi</name>
    <dbReference type="NCBI Taxonomy" id="2944811"/>
    <lineage>
        <taxon>Bacteria</taxon>
        <taxon>Pseudomonadati</taxon>
        <taxon>Pseudomonadota</taxon>
        <taxon>Betaproteobacteria</taxon>
        <taxon>Burkholderiales</taxon>
        <taxon>Sphaerotilaceae</taxon>
        <taxon>Caldimonas</taxon>
    </lineage>
</organism>